<feature type="compositionally biased region" description="Basic and acidic residues" evidence="1">
    <location>
        <begin position="70"/>
        <end position="82"/>
    </location>
</feature>
<accession>Q117X5</accession>
<organism evidence="2">
    <name type="scientific">Trichodesmium erythraeum (strain IMS101)</name>
    <dbReference type="NCBI Taxonomy" id="203124"/>
    <lineage>
        <taxon>Bacteria</taxon>
        <taxon>Bacillati</taxon>
        <taxon>Cyanobacteriota</taxon>
        <taxon>Cyanophyceae</taxon>
        <taxon>Oscillatoriophycideae</taxon>
        <taxon>Oscillatoriales</taxon>
        <taxon>Microcoleaceae</taxon>
        <taxon>Trichodesmium</taxon>
    </lineage>
</organism>
<proteinExistence type="predicted"/>
<name>Q117X5_TRIEI</name>
<sequence length="82" mass="9326">MAKSSKSEEVAIVTGLALQWIQRIAQQFNKHRTSSNWRWSSPEPDSKGLAPGPAASSTGKSFRRRATRWRQMEWPKGRALDE</sequence>
<evidence type="ECO:0000256" key="1">
    <source>
        <dbReference type="SAM" id="MobiDB-lite"/>
    </source>
</evidence>
<dbReference type="EMBL" id="CP000393">
    <property type="protein sequence ID" value="ABG50199.1"/>
    <property type="molecule type" value="Genomic_DNA"/>
</dbReference>
<reference evidence="2" key="1">
    <citation type="submission" date="2006-06" db="EMBL/GenBank/DDBJ databases">
        <title>Complete sequence of Trichodesmium erythraeum IMS101.</title>
        <authorList>
            <consortium name="US DOE Joint Genome Institute"/>
            <person name="Copeland A."/>
            <person name="Lucas S."/>
            <person name="Lapidus A."/>
            <person name="Barry K."/>
            <person name="Detter J.C."/>
            <person name="Glavina del Rio T."/>
            <person name="Hammon N."/>
            <person name="Israni S."/>
            <person name="Dalin E."/>
            <person name="Tice H."/>
            <person name="Pitluck S."/>
            <person name="Kiss H."/>
            <person name="Munk A.C."/>
            <person name="Brettin T."/>
            <person name="Bruce D."/>
            <person name="Han C."/>
            <person name="Tapia R."/>
            <person name="Gilna P."/>
            <person name="Schmutz J."/>
            <person name="Larimer F."/>
            <person name="Land M."/>
            <person name="Hauser L."/>
            <person name="Kyrpides N."/>
            <person name="Kim E."/>
            <person name="Richardson P."/>
        </authorList>
    </citation>
    <scope>NUCLEOTIDE SEQUENCE [LARGE SCALE GENOMIC DNA]</scope>
    <source>
        <strain evidence="2">IMS101</strain>
    </source>
</reference>
<feature type="region of interest" description="Disordered" evidence="1">
    <location>
        <begin position="31"/>
        <end position="82"/>
    </location>
</feature>
<evidence type="ECO:0000313" key="2">
    <source>
        <dbReference type="EMBL" id="ABG50199.1"/>
    </source>
</evidence>
<dbReference type="KEGG" id="ter:Tery_0775"/>
<protein>
    <submittedName>
        <fullName evidence="2">Uncharacterized protein</fullName>
    </submittedName>
</protein>
<gene>
    <name evidence="2" type="ordered locus">Tery_0775</name>
</gene>
<dbReference type="AlphaFoldDB" id="Q117X5"/>
<dbReference type="HOGENOM" id="CLU_2557300_0_0_3"/>
<dbReference type="RefSeq" id="WP_011610591.1">
    <property type="nucleotide sequence ID" value="NC_008312.1"/>
</dbReference>